<dbReference type="Proteomes" id="UP000095751">
    <property type="component" value="Unassembled WGS sequence"/>
</dbReference>
<feature type="region of interest" description="Disordered" evidence="1">
    <location>
        <begin position="1"/>
        <end position="23"/>
    </location>
</feature>
<evidence type="ECO:0000313" key="2">
    <source>
        <dbReference type="EMBL" id="OEU05760.1"/>
    </source>
</evidence>
<name>A0A1E7EIR5_9STRA</name>
<feature type="compositionally biased region" description="Low complexity" evidence="1">
    <location>
        <begin position="43"/>
        <end position="91"/>
    </location>
</feature>
<sequence>MIGDSRRQTQRQKSKRLLSSTTTTSTIITSSWKEIALSYYNSYSSSSGDGTTNNRESSTSNNNKNQEMVSSASTSTSTTLETLQQQDNNNNNEKKKKRKQLAVMIETSVRKRLKRQFPNEFDNSSCSGCSSNKNNQNHFTSFVSFQTLLTLNGFQRIVIPTGNNAKLYLAEGVVVTPRTLPAPTASSSYYSEFTKRFSNNNTMLPKERLYVQQQHQKDDATQQHESLQLLPNFVQEDITLYQIIENSAAQFLDRRYISITGFFDRRFIRPLTDVKFRTRIAMKSVQSIKDKFQNRISPSEKSLMELLIDKISNNNNKNNKKLAAKTTLPSTSSLSSLSSLDDTTANFKTIPDDDVVVDPVMLVSSATPPLSSSSLSLSNEEENEDKDPLETLMVISSRPSNDINNNQNKDEIILSATIYNYMTPSTRKYYLLKHSSASTLVSCSIVIFGAIPLSYRSYLFSIQYSDLLSSTSSIMAMSV</sequence>
<feature type="region of interest" description="Disordered" evidence="1">
    <location>
        <begin position="366"/>
        <end position="386"/>
    </location>
</feature>
<dbReference type="KEGG" id="fcy:FRACYDRAFT_258354"/>
<evidence type="ECO:0000256" key="1">
    <source>
        <dbReference type="SAM" id="MobiDB-lite"/>
    </source>
</evidence>
<accession>A0A1E7EIR5</accession>
<proteinExistence type="predicted"/>
<dbReference type="OrthoDB" id="56894at2759"/>
<organism evidence="2 3">
    <name type="scientific">Fragilariopsis cylindrus CCMP1102</name>
    <dbReference type="NCBI Taxonomy" id="635003"/>
    <lineage>
        <taxon>Eukaryota</taxon>
        <taxon>Sar</taxon>
        <taxon>Stramenopiles</taxon>
        <taxon>Ochrophyta</taxon>
        <taxon>Bacillariophyta</taxon>
        <taxon>Bacillariophyceae</taxon>
        <taxon>Bacillariophycidae</taxon>
        <taxon>Bacillariales</taxon>
        <taxon>Bacillariaceae</taxon>
        <taxon>Fragilariopsis</taxon>
    </lineage>
</organism>
<reference evidence="2 3" key="1">
    <citation type="submission" date="2016-09" db="EMBL/GenBank/DDBJ databases">
        <title>Extensive genetic diversity and differential bi-allelic expression allows diatom success in the polar Southern Ocean.</title>
        <authorList>
            <consortium name="DOE Joint Genome Institute"/>
            <person name="Mock T."/>
            <person name="Otillar R.P."/>
            <person name="Strauss J."/>
            <person name="Dupont C."/>
            <person name="Frickenhaus S."/>
            <person name="Maumus F."/>
            <person name="Mcmullan M."/>
            <person name="Sanges R."/>
            <person name="Schmutz J."/>
            <person name="Toseland A."/>
            <person name="Valas R."/>
            <person name="Veluchamy A."/>
            <person name="Ward B.J."/>
            <person name="Allen A."/>
            <person name="Barry K."/>
            <person name="Falciatore A."/>
            <person name="Ferrante M."/>
            <person name="Fortunato A.E."/>
            <person name="Gloeckner G."/>
            <person name="Gruber A."/>
            <person name="Hipkin R."/>
            <person name="Janech M."/>
            <person name="Kroth P."/>
            <person name="Leese F."/>
            <person name="Lindquist E."/>
            <person name="Lyon B.R."/>
            <person name="Martin J."/>
            <person name="Mayer C."/>
            <person name="Parker M."/>
            <person name="Quesneville H."/>
            <person name="Raymond J."/>
            <person name="Uhlig C."/>
            <person name="Valentin K.U."/>
            <person name="Worden A.Z."/>
            <person name="Armbrust E.V."/>
            <person name="Bowler C."/>
            <person name="Green B."/>
            <person name="Moulton V."/>
            <person name="Van Oosterhout C."/>
            <person name="Grigoriev I."/>
        </authorList>
    </citation>
    <scope>NUCLEOTIDE SEQUENCE [LARGE SCALE GENOMIC DNA]</scope>
    <source>
        <strain evidence="2 3">CCMP1102</strain>
    </source>
</reference>
<dbReference type="EMBL" id="KV784477">
    <property type="protein sequence ID" value="OEU05760.1"/>
    <property type="molecule type" value="Genomic_DNA"/>
</dbReference>
<keyword evidence="3" id="KW-1185">Reference proteome</keyword>
<dbReference type="AlphaFoldDB" id="A0A1E7EIR5"/>
<gene>
    <name evidence="2" type="ORF">FRACYDRAFT_258354</name>
</gene>
<dbReference type="InParanoid" id="A0A1E7EIR5"/>
<evidence type="ECO:0000313" key="3">
    <source>
        <dbReference type="Proteomes" id="UP000095751"/>
    </source>
</evidence>
<feature type="region of interest" description="Disordered" evidence="1">
    <location>
        <begin position="43"/>
        <end position="101"/>
    </location>
</feature>
<protein>
    <submittedName>
        <fullName evidence="2">Uncharacterized protein</fullName>
    </submittedName>
</protein>